<proteinExistence type="predicted"/>
<dbReference type="GO" id="GO:0015288">
    <property type="term" value="F:porin activity"/>
    <property type="evidence" value="ECO:0007669"/>
    <property type="project" value="InterPro"/>
</dbReference>
<evidence type="ECO:0000313" key="2">
    <source>
        <dbReference type="EMBL" id="OGC40200.1"/>
    </source>
</evidence>
<accession>A0A1F4U5V8</accession>
<dbReference type="Proteomes" id="UP000179242">
    <property type="component" value="Unassembled WGS sequence"/>
</dbReference>
<protein>
    <recommendedName>
        <fullName evidence="4">Porin domain-containing protein</fullName>
    </recommendedName>
</protein>
<organism evidence="2 3">
    <name type="scientific">candidate division WOR-1 bacterium RIFOXYC2_FULL_46_14</name>
    <dbReference type="NCBI Taxonomy" id="1802587"/>
    <lineage>
        <taxon>Bacteria</taxon>
        <taxon>Bacillati</taxon>
        <taxon>Saganbacteria</taxon>
    </lineage>
</organism>
<sequence length="328" mass="35315">MKKILGLVLVFLFLVSSVSIAAEKKVEPVSVSDSAGFLTKLDVNGYLRIRYSAYQANTSPDTLNLSRARIRVTGNVAPDFSFLVQPDFAGLSSGGTVALADAYGQYKCPVTGIVVRAGQFLLPFAYDSGKYKTIYGTGLNPSHYGVIMPARDYGLRAMGAVPNLAGLNYDAAIVNGTGATDTNKTKDLVGRVNYKNNFIDIGLSGYYGKAGSAEAQKRDLAVDLEYKSGPFTTVAEYMLGQNTAATAKLQEASLQVSGLFGGAHEPLIRYENYDPNTAIGGNIVNTVTLGYTYSMNKNTKFIVNYNLVAEETTPTNNDTLMFELQTQI</sequence>
<dbReference type="EMBL" id="MEUJ01000004">
    <property type="protein sequence ID" value="OGC40200.1"/>
    <property type="molecule type" value="Genomic_DNA"/>
</dbReference>
<dbReference type="GO" id="GO:0016020">
    <property type="term" value="C:membrane"/>
    <property type="evidence" value="ECO:0007669"/>
    <property type="project" value="InterPro"/>
</dbReference>
<evidence type="ECO:0000256" key="1">
    <source>
        <dbReference type="SAM" id="SignalP"/>
    </source>
</evidence>
<reference evidence="2 3" key="1">
    <citation type="journal article" date="2016" name="Nat. Commun.">
        <title>Thousands of microbial genomes shed light on interconnected biogeochemical processes in an aquifer system.</title>
        <authorList>
            <person name="Anantharaman K."/>
            <person name="Brown C.T."/>
            <person name="Hug L.A."/>
            <person name="Sharon I."/>
            <person name="Castelle C.J."/>
            <person name="Probst A.J."/>
            <person name="Thomas B.C."/>
            <person name="Singh A."/>
            <person name="Wilkins M.J."/>
            <person name="Karaoz U."/>
            <person name="Brodie E.L."/>
            <person name="Williams K.H."/>
            <person name="Hubbard S.S."/>
            <person name="Banfield J.F."/>
        </authorList>
    </citation>
    <scope>NUCLEOTIDE SEQUENCE [LARGE SCALE GENOMIC DNA]</scope>
</reference>
<dbReference type="AlphaFoldDB" id="A0A1F4U5V8"/>
<evidence type="ECO:0000313" key="3">
    <source>
        <dbReference type="Proteomes" id="UP000179242"/>
    </source>
</evidence>
<feature type="signal peptide" evidence="1">
    <location>
        <begin position="1"/>
        <end position="21"/>
    </location>
</feature>
<dbReference type="Gene3D" id="2.40.160.10">
    <property type="entry name" value="Porin"/>
    <property type="match status" value="1"/>
</dbReference>
<gene>
    <name evidence="2" type="ORF">A2438_02815</name>
</gene>
<feature type="chain" id="PRO_5009514752" description="Porin domain-containing protein" evidence="1">
    <location>
        <begin position="22"/>
        <end position="328"/>
    </location>
</feature>
<name>A0A1F4U5V8_UNCSA</name>
<comment type="caution">
    <text evidence="2">The sequence shown here is derived from an EMBL/GenBank/DDBJ whole genome shotgun (WGS) entry which is preliminary data.</text>
</comment>
<keyword evidence="1" id="KW-0732">Signal</keyword>
<dbReference type="SUPFAM" id="SSF56935">
    <property type="entry name" value="Porins"/>
    <property type="match status" value="1"/>
</dbReference>
<dbReference type="InterPro" id="IPR023614">
    <property type="entry name" value="Porin_dom_sf"/>
</dbReference>
<evidence type="ECO:0008006" key="4">
    <source>
        <dbReference type="Google" id="ProtNLM"/>
    </source>
</evidence>